<organism evidence="1 2">
    <name type="scientific">Rhodococcus qingshengii</name>
    <dbReference type="NCBI Taxonomy" id="334542"/>
    <lineage>
        <taxon>Bacteria</taxon>
        <taxon>Bacillati</taxon>
        <taxon>Actinomycetota</taxon>
        <taxon>Actinomycetes</taxon>
        <taxon>Mycobacteriales</taxon>
        <taxon>Nocardiaceae</taxon>
        <taxon>Rhodococcus</taxon>
        <taxon>Rhodococcus erythropolis group</taxon>
    </lineage>
</organism>
<reference evidence="1" key="1">
    <citation type="submission" date="2023-02" db="EMBL/GenBank/DDBJ databases">
        <title>A novel hydrolase synthesized by Rhodococcus erythropolis HQ is responsible for the detoxification of Zearalenone.</title>
        <authorList>
            <person name="Hu J."/>
            <person name="Xu J."/>
        </authorList>
    </citation>
    <scope>NUCLEOTIDE SEQUENCE</scope>
    <source>
        <strain evidence="1">HQ</strain>
    </source>
</reference>
<protein>
    <submittedName>
        <fullName evidence="1">Uncharacterized protein</fullName>
    </submittedName>
</protein>
<accession>A0AAW6LXG2</accession>
<evidence type="ECO:0000313" key="1">
    <source>
        <dbReference type="EMBL" id="MDE8650050.1"/>
    </source>
</evidence>
<dbReference type="RefSeq" id="WP_275233158.1">
    <property type="nucleotide sequence ID" value="NZ_JARDXE010000051.1"/>
</dbReference>
<proteinExistence type="predicted"/>
<dbReference type="Proteomes" id="UP001217325">
    <property type="component" value="Unassembled WGS sequence"/>
</dbReference>
<dbReference type="EMBL" id="JARDXE010000051">
    <property type="protein sequence ID" value="MDE8650050.1"/>
    <property type="molecule type" value="Genomic_DNA"/>
</dbReference>
<comment type="caution">
    <text evidence="1">The sequence shown here is derived from an EMBL/GenBank/DDBJ whole genome shotgun (WGS) entry which is preliminary data.</text>
</comment>
<gene>
    <name evidence="1" type="ORF">PXH69_34390</name>
</gene>
<sequence>MNFKKIKSAAGRVGASVGIISALGGLGGDPIARNTSGGLSKQYADYGKQVVLPSTEKDIARILRKATTEKSARDKNGYSLTAKDIKRLK</sequence>
<dbReference type="AlphaFoldDB" id="A0AAW6LXG2"/>
<name>A0AAW6LXG2_RHOSG</name>
<evidence type="ECO:0000313" key="2">
    <source>
        <dbReference type="Proteomes" id="UP001217325"/>
    </source>
</evidence>